<proteinExistence type="predicted"/>
<sequence length="242" mass="27543">MYSVKYTEVVSVVSAVRRPGTPDSNCLQRDGTYYLPCKIFLVDNRLFQIPFAYLSNESEIFRGMMDVPLPSDGTAEGMSDDHPIRLEGVLKEEFRQLLRVLCPPKALGFEEVLSFKQWISVLKLADLWCMDAVRAHAIKKMSDIDADPVEKVVVARQYKVHDWLVPAFNAIISRSQTLSEVDVERLGVSTILRLVAIRDRLQRDYRNFVTLSATRQPAAFDFTNAILAEIPECRRGVDVLFI</sequence>
<keyword evidence="2" id="KW-1185">Reference proteome</keyword>
<accession>A0ABQ8VZD6</accession>
<dbReference type="InterPro" id="IPR011333">
    <property type="entry name" value="SKP1/BTB/POZ_sf"/>
</dbReference>
<dbReference type="Proteomes" id="UP001150217">
    <property type="component" value="Unassembled WGS sequence"/>
</dbReference>
<dbReference type="Gene3D" id="3.30.710.10">
    <property type="entry name" value="Potassium Channel Kv1.1, Chain A"/>
    <property type="match status" value="1"/>
</dbReference>
<name>A0ABQ8VZD6_9AGAR</name>
<protein>
    <recommendedName>
        <fullName evidence="3">BTB domain-containing protein</fullName>
    </recommendedName>
</protein>
<organism evidence="1 2">
    <name type="scientific">Lentinula lateritia</name>
    <dbReference type="NCBI Taxonomy" id="40482"/>
    <lineage>
        <taxon>Eukaryota</taxon>
        <taxon>Fungi</taxon>
        <taxon>Dikarya</taxon>
        <taxon>Basidiomycota</taxon>
        <taxon>Agaricomycotina</taxon>
        <taxon>Agaricomycetes</taxon>
        <taxon>Agaricomycetidae</taxon>
        <taxon>Agaricales</taxon>
        <taxon>Marasmiineae</taxon>
        <taxon>Omphalotaceae</taxon>
        <taxon>Lentinula</taxon>
    </lineage>
</organism>
<dbReference type="EMBL" id="JANVFT010000004">
    <property type="protein sequence ID" value="KAJ4500880.1"/>
    <property type="molecule type" value="Genomic_DNA"/>
</dbReference>
<reference evidence="1" key="1">
    <citation type="submission" date="2022-08" db="EMBL/GenBank/DDBJ databases">
        <title>A Global Phylogenomic Analysis of the Shiitake Genus Lentinula.</title>
        <authorList>
            <consortium name="DOE Joint Genome Institute"/>
            <person name="Sierra-Patev S."/>
            <person name="Min B."/>
            <person name="Naranjo-Ortiz M."/>
            <person name="Looney B."/>
            <person name="Konkel Z."/>
            <person name="Slot J.C."/>
            <person name="Sakamoto Y."/>
            <person name="Steenwyk J.L."/>
            <person name="Rokas A."/>
            <person name="Carro J."/>
            <person name="Camarero S."/>
            <person name="Ferreira P."/>
            <person name="Molpeceres G."/>
            <person name="Ruiz-Duenas F.J."/>
            <person name="Serrano A."/>
            <person name="Henrissat B."/>
            <person name="Drula E."/>
            <person name="Hughes K.W."/>
            <person name="Mata J.L."/>
            <person name="Ishikawa N.K."/>
            <person name="Vargas-Isla R."/>
            <person name="Ushijima S."/>
            <person name="Smith C.A."/>
            <person name="Ahrendt S."/>
            <person name="Andreopoulos W."/>
            <person name="He G."/>
            <person name="Labutti K."/>
            <person name="Lipzen A."/>
            <person name="Ng V."/>
            <person name="Riley R."/>
            <person name="Sandor L."/>
            <person name="Barry K."/>
            <person name="Martinez A.T."/>
            <person name="Xiao Y."/>
            <person name="Gibbons J.G."/>
            <person name="Terashima K."/>
            <person name="Grigoriev I.V."/>
            <person name="Hibbett D.S."/>
        </authorList>
    </citation>
    <scope>NUCLEOTIDE SEQUENCE</scope>
    <source>
        <strain evidence="1">RHP3577 ss4</strain>
    </source>
</reference>
<gene>
    <name evidence="1" type="ORF">C8R41DRAFT_751028</name>
</gene>
<evidence type="ECO:0000313" key="1">
    <source>
        <dbReference type="EMBL" id="KAJ4500880.1"/>
    </source>
</evidence>
<evidence type="ECO:0000313" key="2">
    <source>
        <dbReference type="Proteomes" id="UP001150217"/>
    </source>
</evidence>
<comment type="caution">
    <text evidence="1">The sequence shown here is derived from an EMBL/GenBank/DDBJ whole genome shotgun (WGS) entry which is preliminary data.</text>
</comment>
<evidence type="ECO:0008006" key="3">
    <source>
        <dbReference type="Google" id="ProtNLM"/>
    </source>
</evidence>